<dbReference type="Proteomes" id="UP000620104">
    <property type="component" value="Unassembled WGS sequence"/>
</dbReference>
<feature type="compositionally biased region" description="Polar residues" evidence="1">
    <location>
        <begin position="209"/>
        <end position="218"/>
    </location>
</feature>
<reference evidence="2" key="1">
    <citation type="submission" date="2020-07" db="EMBL/GenBank/DDBJ databases">
        <title>Draft Genome Sequence of a Deep-Sea Yeast, Naganishia (Cryptococcus) liquefaciens strain N6.</title>
        <authorList>
            <person name="Han Y.W."/>
            <person name="Kajitani R."/>
            <person name="Morimoto H."/>
            <person name="Parhat M."/>
            <person name="Tsubouchi H."/>
            <person name="Bakenova O."/>
            <person name="Ogata M."/>
            <person name="Argunhan B."/>
            <person name="Aoki R."/>
            <person name="Kajiwara S."/>
            <person name="Itoh T."/>
            <person name="Iwasaki H."/>
        </authorList>
    </citation>
    <scope>NUCLEOTIDE SEQUENCE</scope>
    <source>
        <strain evidence="2">N6</strain>
    </source>
</reference>
<feature type="region of interest" description="Disordered" evidence="1">
    <location>
        <begin position="372"/>
        <end position="391"/>
    </location>
</feature>
<evidence type="ECO:0000313" key="3">
    <source>
        <dbReference type="Proteomes" id="UP000620104"/>
    </source>
</evidence>
<dbReference type="AlphaFoldDB" id="A0A8H3U0W4"/>
<sequence length="408" mass="44872">MPPRPSHSNGHLHKKRRPVSIVSSRESSISPSRQSSFPQSITGPVTWGSNKAYLPYHEEEYKHAVSIPHPHFKATADASSMQEDLYGVPVRADQVEFESPLEGATNRPLRERISCKESKKPTGPRSPPPFSYPKQLVGMTVDERHDLAAQGRRASQDAMDTDEEPLHRSHKPKKSVSWDPELGSTSSSSGRPAIGESSVGATIALPLNEETTSTSSDKTVWPFPRKPNSLSDKRLRPQTPPSSEFHRQNSSDDTAPFTGFQFTPRTYVPLWRPIDPASDPPLESPSTPEPSPSRHRRSSSICHRFTKPSGPLMPPPAFANPQPSPSPFRGSGPALWPTLPAFGTAKVYAPPSPFEHSIADFALKQESQADVGDSLTGQWNPVDFREGDVTGSPSRTLQYAAADWLRTR</sequence>
<evidence type="ECO:0000256" key="1">
    <source>
        <dbReference type="SAM" id="MobiDB-lite"/>
    </source>
</evidence>
<gene>
    <name evidence="2" type="ORF">NliqN6_6151</name>
</gene>
<keyword evidence="3" id="KW-1185">Reference proteome</keyword>
<comment type="caution">
    <text evidence="2">The sequence shown here is derived from an EMBL/GenBank/DDBJ whole genome shotgun (WGS) entry which is preliminary data.</text>
</comment>
<accession>A0A8H3U0W4</accession>
<dbReference type="EMBL" id="BLZA01000049">
    <property type="protein sequence ID" value="GHJ89749.1"/>
    <property type="molecule type" value="Genomic_DNA"/>
</dbReference>
<organism evidence="2 3">
    <name type="scientific">Naganishia liquefaciens</name>
    <dbReference type="NCBI Taxonomy" id="104408"/>
    <lineage>
        <taxon>Eukaryota</taxon>
        <taxon>Fungi</taxon>
        <taxon>Dikarya</taxon>
        <taxon>Basidiomycota</taxon>
        <taxon>Agaricomycotina</taxon>
        <taxon>Tremellomycetes</taxon>
        <taxon>Filobasidiales</taxon>
        <taxon>Filobasidiaceae</taxon>
        <taxon>Naganishia</taxon>
    </lineage>
</organism>
<feature type="compositionally biased region" description="Pro residues" evidence="1">
    <location>
        <begin position="278"/>
        <end position="291"/>
    </location>
</feature>
<feature type="region of interest" description="Disordered" evidence="1">
    <location>
        <begin position="96"/>
        <end position="332"/>
    </location>
</feature>
<feature type="compositionally biased region" description="Low complexity" evidence="1">
    <location>
        <begin position="19"/>
        <end position="41"/>
    </location>
</feature>
<dbReference type="OrthoDB" id="2592644at2759"/>
<name>A0A8H3U0W4_9TREE</name>
<feature type="compositionally biased region" description="Basic and acidic residues" evidence="1">
    <location>
        <begin position="108"/>
        <end position="120"/>
    </location>
</feature>
<feature type="region of interest" description="Disordered" evidence="1">
    <location>
        <begin position="1"/>
        <end position="49"/>
    </location>
</feature>
<proteinExistence type="predicted"/>
<protein>
    <submittedName>
        <fullName evidence="2">Uncharacterized protein</fullName>
    </submittedName>
</protein>
<evidence type="ECO:0000313" key="2">
    <source>
        <dbReference type="EMBL" id="GHJ89749.1"/>
    </source>
</evidence>
<feature type="compositionally biased region" description="Pro residues" evidence="1">
    <location>
        <begin position="311"/>
        <end position="326"/>
    </location>
</feature>